<protein>
    <submittedName>
        <fullName evidence="1">Uncharacterized protein</fullName>
    </submittedName>
</protein>
<comment type="caution">
    <text evidence="1">The sequence shown here is derived from an EMBL/GenBank/DDBJ whole genome shotgun (WGS) entry which is preliminary data.</text>
</comment>
<proteinExistence type="predicted"/>
<reference evidence="1 2" key="1">
    <citation type="submission" date="2023-03" db="EMBL/GenBank/DDBJ databases">
        <title>Genome insight into feeding habits of ladybird beetles.</title>
        <authorList>
            <person name="Li H.-S."/>
            <person name="Huang Y.-H."/>
            <person name="Pang H."/>
        </authorList>
    </citation>
    <scope>NUCLEOTIDE SEQUENCE [LARGE SCALE GENOMIC DNA]</scope>
    <source>
        <strain evidence="1">SYSU_2023b</strain>
        <tissue evidence="1">Whole body</tissue>
    </source>
</reference>
<evidence type="ECO:0000313" key="1">
    <source>
        <dbReference type="EMBL" id="KAK9870568.1"/>
    </source>
</evidence>
<keyword evidence="2" id="KW-1185">Reference proteome</keyword>
<organism evidence="1 2">
    <name type="scientific">Henosepilachna vigintioctopunctata</name>
    <dbReference type="NCBI Taxonomy" id="420089"/>
    <lineage>
        <taxon>Eukaryota</taxon>
        <taxon>Metazoa</taxon>
        <taxon>Ecdysozoa</taxon>
        <taxon>Arthropoda</taxon>
        <taxon>Hexapoda</taxon>
        <taxon>Insecta</taxon>
        <taxon>Pterygota</taxon>
        <taxon>Neoptera</taxon>
        <taxon>Endopterygota</taxon>
        <taxon>Coleoptera</taxon>
        <taxon>Polyphaga</taxon>
        <taxon>Cucujiformia</taxon>
        <taxon>Coccinelloidea</taxon>
        <taxon>Coccinellidae</taxon>
        <taxon>Epilachninae</taxon>
        <taxon>Epilachnini</taxon>
        <taxon>Henosepilachna</taxon>
    </lineage>
</organism>
<accession>A0AAW1TPH4</accession>
<name>A0AAW1TPH4_9CUCU</name>
<sequence length="125" mass="12843">MSNRGDYGDVAATLPEDMVGLYFDEEENFAFQDYLLAECNQTATTNGNNTMKSEELDSFSKVKHFVLDKYNAFACAEASVIGVAPAIGLGVPALGVPAAVGVAGVGVPIGLPIGHGIGHGGVLIG</sequence>
<dbReference type="AlphaFoldDB" id="A0AAW1TPH4"/>
<evidence type="ECO:0000313" key="2">
    <source>
        <dbReference type="Proteomes" id="UP001431783"/>
    </source>
</evidence>
<dbReference type="Proteomes" id="UP001431783">
    <property type="component" value="Unassembled WGS sequence"/>
</dbReference>
<gene>
    <name evidence="1" type="ORF">WA026_008128</name>
</gene>
<dbReference type="EMBL" id="JARQZJ010000003">
    <property type="protein sequence ID" value="KAK9870568.1"/>
    <property type="molecule type" value="Genomic_DNA"/>
</dbReference>